<dbReference type="PANTHER" id="PTHR48081">
    <property type="entry name" value="AB HYDROLASE SUPERFAMILY PROTEIN C4A8.06C"/>
    <property type="match status" value="1"/>
</dbReference>
<reference evidence="4 5" key="1">
    <citation type="submission" date="2022-10" db="EMBL/GenBank/DDBJ databases">
        <title>The complete genomes of actinobacterial strains from the NBC collection.</title>
        <authorList>
            <person name="Joergensen T.S."/>
            <person name="Alvarez Arevalo M."/>
            <person name="Sterndorff E.B."/>
            <person name="Faurdal D."/>
            <person name="Vuksanovic O."/>
            <person name="Mourched A.-S."/>
            <person name="Charusanti P."/>
            <person name="Shaw S."/>
            <person name="Blin K."/>
            <person name="Weber T."/>
        </authorList>
    </citation>
    <scope>NUCLEOTIDE SEQUENCE [LARGE SCALE GENOMIC DNA]</scope>
    <source>
        <strain evidence="4 5">NBC_00319</strain>
    </source>
</reference>
<evidence type="ECO:0000313" key="5">
    <source>
        <dbReference type="Proteomes" id="UP001432128"/>
    </source>
</evidence>
<keyword evidence="5" id="KW-1185">Reference proteome</keyword>
<comment type="similarity">
    <text evidence="1">Belongs to the 'GDXG' lipolytic enzyme family.</text>
</comment>
<name>A0AAU4K2E9_9NOCA</name>
<gene>
    <name evidence="4" type="ORF">OG579_21705</name>
</gene>
<protein>
    <submittedName>
        <fullName evidence="4">Alpha/beta hydrolase</fullName>
    </submittedName>
</protein>
<evidence type="ECO:0000256" key="2">
    <source>
        <dbReference type="ARBA" id="ARBA00022801"/>
    </source>
</evidence>
<dbReference type="Proteomes" id="UP001432128">
    <property type="component" value="Chromosome"/>
</dbReference>
<evidence type="ECO:0000259" key="3">
    <source>
        <dbReference type="Pfam" id="PF07859"/>
    </source>
</evidence>
<feature type="domain" description="Alpha/beta hydrolase fold-3" evidence="3">
    <location>
        <begin position="79"/>
        <end position="276"/>
    </location>
</feature>
<evidence type="ECO:0000313" key="4">
    <source>
        <dbReference type="EMBL" id="WUM20255.1"/>
    </source>
</evidence>
<organism evidence="4 5">
    <name type="scientific">Williamsia herbipolensis</name>
    <dbReference type="NCBI Taxonomy" id="1603258"/>
    <lineage>
        <taxon>Bacteria</taxon>
        <taxon>Bacillati</taxon>
        <taxon>Actinomycetota</taxon>
        <taxon>Actinomycetes</taxon>
        <taxon>Mycobacteriales</taxon>
        <taxon>Nocardiaceae</taxon>
        <taxon>Williamsia</taxon>
    </lineage>
</organism>
<dbReference type="EMBL" id="CP108021">
    <property type="protein sequence ID" value="WUM20255.1"/>
    <property type="molecule type" value="Genomic_DNA"/>
</dbReference>
<dbReference type="InterPro" id="IPR029058">
    <property type="entry name" value="AB_hydrolase_fold"/>
</dbReference>
<accession>A0AAU4K2E9</accession>
<dbReference type="AlphaFoldDB" id="A0AAU4K2E9"/>
<dbReference type="PROSITE" id="PS01173">
    <property type="entry name" value="LIPASE_GDXG_HIS"/>
    <property type="match status" value="1"/>
</dbReference>
<dbReference type="SUPFAM" id="SSF53474">
    <property type="entry name" value="alpha/beta-Hydrolases"/>
    <property type="match status" value="1"/>
</dbReference>
<dbReference type="KEGG" id="whr:OG579_21705"/>
<dbReference type="InterPro" id="IPR002168">
    <property type="entry name" value="Lipase_GDXG_HIS_AS"/>
</dbReference>
<dbReference type="RefSeq" id="WP_328857628.1">
    <property type="nucleotide sequence ID" value="NZ_CP108021.1"/>
</dbReference>
<dbReference type="Pfam" id="PF07859">
    <property type="entry name" value="Abhydrolase_3"/>
    <property type="match status" value="1"/>
</dbReference>
<sequence length="304" mass="32761">MSYRPAGPKLPIGVVEPLTRIMYRAMLHPRLPLSTQRALADRALDVEPLPRDTVVRTLTVGGRPTERVTVGATETDTAVLFLHGGGYTLGSPHSHRHLGAHLAAVTGAAIFLVDYRLAPEDPYPAAVVDAVASYRDLVDNHGYSADRLAISGDSAGGGLSVATARRLLDDHQITPAALGLISPWVDPGDDTHETWSTDSVVNRGWSRFCADAYLGGGDPTDPGYAPLHGDLTGLPPTVIHIGRREALYAQVIRFAEKLRASDVEVDLLEFDRLWHVGHQQAGMLVEAADAVDHLGTFLRLRLDA</sequence>
<keyword evidence="2 4" id="KW-0378">Hydrolase</keyword>
<dbReference type="Gene3D" id="3.40.50.1820">
    <property type="entry name" value="alpha/beta hydrolase"/>
    <property type="match status" value="1"/>
</dbReference>
<proteinExistence type="inferred from homology"/>
<dbReference type="GO" id="GO:0004806">
    <property type="term" value="F:triacylglycerol lipase activity"/>
    <property type="evidence" value="ECO:0007669"/>
    <property type="project" value="TreeGrafter"/>
</dbReference>
<evidence type="ECO:0000256" key="1">
    <source>
        <dbReference type="ARBA" id="ARBA00010515"/>
    </source>
</evidence>
<dbReference type="InterPro" id="IPR013094">
    <property type="entry name" value="AB_hydrolase_3"/>
</dbReference>
<dbReference type="PANTHER" id="PTHR48081:SF30">
    <property type="entry name" value="ACETYL-HYDROLASE LIPR-RELATED"/>
    <property type="match status" value="1"/>
</dbReference>
<dbReference type="InterPro" id="IPR050300">
    <property type="entry name" value="GDXG_lipolytic_enzyme"/>
</dbReference>